<accession>A0ACB1A5T4</accession>
<dbReference type="EMBL" id="CAVMJV010000061">
    <property type="protein sequence ID" value="CAK5086604.1"/>
    <property type="molecule type" value="Genomic_DNA"/>
</dbReference>
<evidence type="ECO:0000313" key="1">
    <source>
        <dbReference type="EMBL" id="CAK5086604.1"/>
    </source>
</evidence>
<evidence type="ECO:0000313" key="2">
    <source>
        <dbReference type="Proteomes" id="UP001497535"/>
    </source>
</evidence>
<organism evidence="1 2">
    <name type="scientific">Meloidogyne enterolobii</name>
    <name type="common">Root-knot nematode worm</name>
    <name type="synonym">Meloidogyne mayaguensis</name>
    <dbReference type="NCBI Taxonomy" id="390850"/>
    <lineage>
        <taxon>Eukaryota</taxon>
        <taxon>Metazoa</taxon>
        <taxon>Ecdysozoa</taxon>
        <taxon>Nematoda</taxon>
        <taxon>Chromadorea</taxon>
        <taxon>Rhabditida</taxon>
        <taxon>Tylenchina</taxon>
        <taxon>Tylenchomorpha</taxon>
        <taxon>Tylenchoidea</taxon>
        <taxon>Meloidogynidae</taxon>
        <taxon>Meloidogyninae</taxon>
        <taxon>Meloidogyne</taxon>
    </lineage>
</organism>
<gene>
    <name evidence="1" type="ORF">MENTE1834_LOCUS34113</name>
</gene>
<dbReference type="Proteomes" id="UP001497535">
    <property type="component" value="Unassembled WGS sequence"/>
</dbReference>
<sequence>MKFTRFLHFFIFNWVLWTFVKTVPIRKSLAGQVEKDYTSNDVNKSLNDVAASSVNPQIQKYKETLKPKLKITKKDTAKGEDRVFKKSEYDKEYYRKNKERLIEKSQNYRKQNKEKIIERKRKYNIKNKEKISQTTKTYRQKNKENLKNQAKIYYQNNKEKLNENKRKYRQKKKNVQSAHNEGTSFVNPQTSDFTNLVILSIVCEEEVNLLNQEKEVCNNGEENQIKVEEPRKIHDDDTNQVDSNKKILPFDLNGEPEDGNCEVLGNGINKVDSNERNYLFDLNDKPENEEVEDY</sequence>
<protein>
    <submittedName>
        <fullName evidence="1">Uncharacterized protein</fullName>
    </submittedName>
</protein>
<comment type="caution">
    <text evidence="1">The sequence shown here is derived from an EMBL/GenBank/DDBJ whole genome shotgun (WGS) entry which is preliminary data.</text>
</comment>
<keyword evidence="2" id="KW-1185">Reference proteome</keyword>
<proteinExistence type="predicted"/>
<name>A0ACB1A5T4_MELEN</name>
<reference evidence="1" key="1">
    <citation type="submission" date="2023-11" db="EMBL/GenBank/DDBJ databases">
        <authorList>
            <person name="Poullet M."/>
        </authorList>
    </citation>
    <scope>NUCLEOTIDE SEQUENCE</scope>
    <source>
        <strain evidence="1">E1834</strain>
    </source>
</reference>